<dbReference type="PROSITE" id="PS51257">
    <property type="entry name" value="PROKAR_LIPOPROTEIN"/>
    <property type="match status" value="1"/>
</dbReference>
<proteinExistence type="inferred from homology"/>
<dbReference type="Gene3D" id="2.40.420.20">
    <property type="match status" value="1"/>
</dbReference>
<reference evidence="7 8" key="1">
    <citation type="submission" date="2017-08" db="EMBL/GenBank/DDBJ databases">
        <authorList>
            <person name="de Groot N.N."/>
        </authorList>
    </citation>
    <scope>NUCLEOTIDE SEQUENCE [LARGE SCALE GENOMIC DNA]</scope>
    <source>
        <strain evidence="7 8">HM2</strain>
    </source>
</reference>
<dbReference type="NCBIfam" id="TIGR01730">
    <property type="entry name" value="RND_mfp"/>
    <property type="match status" value="1"/>
</dbReference>
<feature type="domain" description="Multidrug resistance protein MdtA-like barrel-sandwich hybrid" evidence="4">
    <location>
        <begin position="71"/>
        <end position="192"/>
    </location>
</feature>
<protein>
    <submittedName>
        <fullName evidence="7">Membrane fusion protein, multidrug efflux system</fullName>
    </submittedName>
</protein>
<accession>A0A380RU57</accession>
<keyword evidence="2" id="KW-0175">Coiled coil</keyword>
<feature type="domain" description="YknX-like C-terminal permuted SH3-like" evidence="6">
    <location>
        <begin position="285"/>
        <end position="351"/>
    </location>
</feature>
<dbReference type="Pfam" id="PF25954">
    <property type="entry name" value="Beta-barrel_RND_2"/>
    <property type="match status" value="1"/>
</dbReference>
<feature type="chain" id="PRO_5017070623" evidence="3">
    <location>
        <begin position="17"/>
        <end position="363"/>
    </location>
</feature>
<keyword evidence="3" id="KW-0732">Signal</keyword>
<dbReference type="Proteomes" id="UP000255423">
    <property type="component" value="Unassembled WGS sequence"/>
</dbReference>
<sequence length="363" mass="38393">MKHLLLIALSSLLLVACGSKDDSAKGAPAGKGNGGKKGGAQRVLNVEGYVAELGSQGKNFQTMATLVPKNSVSLSAATSGRLVSLKAKDGAIVKKGTLLAKIDDSELRAQLKQAQSNKMLAEQKEQRIRGLFEKNGATKQDLESAEASLKSAQASVELIQAQLAKTEVRAPFSGKLGFVDVSVGAWLNSGTPIAELSEVDRLKAKFSLPQRYASVIKVGDKISLKDSERNVEKFGVVSALDAVISESSRTRRVMVDVDNAKGELIAGSFVSVNVAMEASNVQSFTIPSEAMILDREGAYVFVSQGGKAKIKHITTGLRTPMSVQVLSGLDVGDTVIVSGIVSLRPGADVKIKGLRHSINYEVE</sequence>
<dbReference type="EMBL" id="UHJL01000001">
    <property type="protein sequence ID" value="SUQ18831.1"/>
    <property type="molecule type" value="Genomic_DNA"/>
</dbReference>
<dbReference type="Pfam" id="PF25917">
    <property type="entry name" value="BSH_RND"/>
    <property type="match status" value="1"/>
</dbReference>
<evidence type="ECO:0000259" key="6">
    <source>
        <dbReference type="Pfam" id="PF25989"/>
    </source>
</evidence>
<comment type="similarity">
    <text evidence="1">Belongs to the membrane fusion protein (MFP) (TC 8.A.1) family.</text>
</comment>
<evidence type="ECO:0000256" key="1">
    <source>
        <dbReference type="ARBA" id="ARBA00009477"/>
    </source>
</evidence>
<dbReference type="SUPFAM" id="SSF111369">
    <property type="entry name" value="HlyD-like secretion proteins"/>
    <property type="match status" value="1"/>
</dbReference>
<evidence type="ECO:0000259" key="5">
    <source>
        <dbReference type="Pfam" id="PF25954"/>
    </source>
</evidence>
<feature type="signal peptide" evidence="3">
    <location>
        <begin position="1"/>
        <end position="16"/>
    </location>
</feature>
<gene>
    <name evidence="7" type="ORF">SAMN05661053_0051</name>
</gene>
<dbReference type="GO" id="GO:0015562">
    <property type="term" value="F:efflux transmembrane transporter activity"/>
    <property type="evidence" value="ECO:0007669"/>
    <property type="project" value="TreeGrafter"/>
</dbReference>
<evidence type="ECO:0000256" key="3">
    <source>
        <dbReference type="SAM" id="SignalP"/>
    </source>
</evidence>
<dbReference type="AlphaFoldDB" id="A0A380RU57"/>
<dbReference type="Gene3D" id="2.40.30.170">
    <property type="match status" value="1"/>
</dbReference>
<dbReference type="PANTHER" id="PTHR30469:SF36">
    <property type="entry name" value="BLL3903 PROTEIN"/>
    <property type="match status" value="1"/>
</dbReference>
<dbReference type="Gene3D" id="2.40.50.100">
    <property type="match status" value="1"/>
</dbReference>
<feature type="domain" description="CusB-like beta-barrel" evidence="5">
    <location>
        <begin position="206"/>
        <end position="276"/>
    </location>
</feature>
<dbReference type="InterPro" id="IPR006143">
    <property type="entry name" value="RND_pump_MFP"/>
</dbReference>
<evidence type="ECO:0000256" key="2">
    <source>
        <dbReference type="SAM" id="Coils"/>
    </source>
</evidence>
<dbReference type="InterPro" id="IPR058637">
    <property type="entry name" value="YknX-like_C"/>
</dbReference>
<evidence type="ECO:0000313" key="8">
    <source>
        <dbReference type="Proteomes" id="UP000255423"/>
    </source>
</evidence>
<organism evidence="7 8">
    <name type="scientific">Fibrobacter succinogenes</name>
    <name type="common">Bacteroides succinogenes</name>
    <dbReference type="NCBI Taxonomy" id="833"/>
    <lineage>
        <taxon>Bacteria</taxon>
        <taxon>Pseudomonadati</taxon>
        <taxon>Fibrobacterota</taxon>
        <taxon>Fibrobacteria</taxon>
        <taxon>Fibrobacterales</taxon>
        <taxon>Fibrobacteraceae</taxon>
        <taxon>Fibrobacter</taxon>
    </lineage>
</organism>
<dbReference type="Gene3D" id="1.10.287.470">
    <property type="entry name" value="Helix hairpin bin"/>
    <property type="match status" value="1"/>
</dbReference>
<dbReference type="Pfam" id="PF25989">
    <property type="entry name" value="YknX_C"/>
    <property type="match status" value="1"/>
</dbReference>
<dbReference type="PANTHER" id="PTHR30469">
    <property type="entry name" value="MULTIDRUG RESISTANCE PROTEIN MDTA"/>
    <property type="match status" value="1"/>
</dbReference>
<name>A0A380RU57_FIBSU</name>
<feature type="coiled-coil region" evidence="2">
    <location>
        <begin position="104"/>
        <end position="169"/>
    </location>
</feature>
<evidence type="ECO:0000259" key="4">
    <source>
        <dbReference type="Pfam" id="PF25917"/>
    </source>
</evidence>
<dbReference type="GO" id="GO:1990281">
    <property type="term" value="C:efflux pump complex"/>
    <property type="evidence" value="ECO:0007669"/>
    <property type="project" value="TreeGrafter"/>
</dbReference>
<evidence type="ECO:0000313" key="7">
    <source>
        <dbReference type="EMBL" id="SUQ18831.1"/>
    </source>
</evidence>
<dbReference type="InterPro" id="IPR058792">
    <property type="entry name" value="Beta-barrel_RND_2"/>
</dbReference>
<dbReference type="InterPro" id="IPR058625">
    <property type="entry name" value="MdtA-like_BSH"/>
</dbReference>